<dbReference type="GO" id="GO:0003887">
    <property type="term" value="F:DNA-directed DNA polymerase activity"/>
    <property type="evidence" value="ECO:0007669"/>
    <property type="project" value="TreeGrafter"/>
</dbReference>
<name>A0AAJ6YQV8_9HYME</name>
<evidence type="ECO:0000313" key="5">
    <source>
        <dbReference type="Proteomes" id="UP000695007"/>
    </source>
</evidence>
<proteinExistence type="predicted"/>
<dbReference type="GO" id="GO:0043625">
    <property type="term" value="C:delta DNA polymerase complex"/>
    <property type="evidence" value="ECO:0007669"/>
    <property type="project" value="InterPro"/>
</dbReference>
<dbReference type="InterPro" id="IPR041913">
    <property type="entry name" value="POLD3_sf"/>
</dbReference>
<dbReference type="PANTHER" id="PTHR17598">
    <property type="entry name" value="DNA POLYMERASE DELTA SUBUNIT 3"/>
    <property type="match status" value="1"/>
</dbReference>
<evidence type="ECO:0000256" key="2">
    <source>
        <dbReference type="ARBA" id="ARBA00017589"/>
    </source>
</evidence>
<dbReference type="AlphaFoldDB" id="A0AAJ6YQV8"/>
<gene>
    <name evidence="6" type="primary">LOC105365925</name>
</gene>
<dbReference type="GO" id="GO:0006271">
    <property type="term" value="P:DNA strand elongation involved in DNA replication"/>
    <property type="evidence" value="ECO:0007669"/>
    <property type="project" value="TreeGrafter"/>
</dbReference>
<dbReference type="RefSeq" id="XP_011502521.1">
    <property type="nucleotide sequence ID" value="XM_011504219.1"/>
</dbReference>
<comment type="subcellular location">
    <subcellularLocation>
        <location evidence="1">Nucleus</location>
    </subcellularLocation>
</comment>
<reference evidence="6" key="1">
    <citation type="submission" date="2025-08" db="UniProtKB">
        <authorList>
            <consortium name="RefSeq"/>
        </authorList>
    </citation>
    <scope>IDENTIFICATION</scope>
</reference>
<dbReference type="Gene3D" id="3.90.1030.20">
    <property type="entry name" value="DNA polymerase delta, p66 (Cdc27) subunit, wHTH domain"/>
    <property type="match status" value="1"/>
</dbReference>
<dbReference type="Pfam" id="PF09507">
    <property type="entry name" value="CDC27"/>
    <property type="match status" value="1"/>
</dbReference>
<dbReference type="PANTHER" id="PTHR17598:SF13">
    <property type="entry name" value="DNA POLYMERASE DELTA SUBUNIT 3"/>
    <property type="match status" value="1"/>
</dbReference>
<dbReference type="Proteomes" id="UP000695007">
    <property type="component" value="Unplaced"/>
</dbReference>
<dbReference type="KEGG" id="csol:105365925"/>
<protein>
    <recommendedName>
        <fullName evidence="2">DNA polymerase delta subunit 3</fullName>
    </recommendedName>
</protein>
<evidence type="ECO:0000313" key="6">
    <source>
        <dbReference type="RefSeq" id="XP_011502521.1"/>
    </source>
</evidence>
<accession>A0AAJ6YQV8</accession>
<evidence type="ECO:0000256" key="4">
    <source>
        <dbReference type="ARBA" id="ARBA00023242"/>
    </source>
</evidence>
<sequence>MSLINYENTLKSYIQDDNKLVTYKWLSKELKIHVNIAKNILKQYWEKYRNDKNIIATFLLVGPLHDRSIHVAIVKDSNLNNTKQKFIYVDCEHLYSLQKSLNDIELLTLTDEGDFHYSAIKYNSNILKNNEIHSFYHTGISRNKKHVSNEFNSSYSSFKNVIKNETIKKEIFEEMNGDLINNLTSLEYYKKTKIPIQLSKPGSNAFSENKSQISNIVQDSSNNEWKNSEHAFSMELHVSKKADLKLYVKNDNVIQKEKDNINLQFEKNISNTSKNKFVNDQFNSKNCIKKNEPPKRKRIIIDSSEDEFSNNDDKEENEQVEQVLKVRNKSPIIQSKILQDNKHITKKIIDKTFKDEDGYLITKRVHIYEDSNDNDKYIKNKKEEFHKSKSVEVKAKKQTTLKYFFKKS</sequence>
<organism evidence="5 6">
    <name type="scientific">Ceratosolen solmsi marchali</name>
    <dbReference type="NCBI Taxonomy" id="326594"/>
    <lineage>
        <taxon>Eukaryota</taxon>
        <taxon>Metazoa</taxon>
        <taxon>Ecdysozoa</taxon>
        <taxon>Arthropoda</taxon>
        <taxon>Hexapoda</taxon>
        <taxon>Insecta</taxon>
        <taxon>Pterygota</taxon>
        <taxon>Neoptera</taxon>
        <taxon>Endopterygota</taxon>
        <taxon>Hymenoptera</taxon>
        <taxon>Apocrita</taxon>
        <taxon>Proctotrupomorpha</taxon>
        <taxon>Chalcidoidea</taxon>
        <taxon>Agaonidae</taxon>
        <taxon>Agaoninae</taxon>
        <taxon>Ceratosolen</taxon>
    </lineage>
</organism>
<keyword evidence="5" id="KW-1185">Reference proteome</keyword>
<evidence type="ECO:0000256" key="1">
    <source>
        <dbReference type="ARBA" id="ARBA00004123"/>
    </source>
</evidence>
<keyword evidence="4" id="KW-0539">Nucleus</keyword>
<evidence type="ECO:0000256" key="3">
    <source>
        <dbReference type="ARBA" id="ARBA00022705"/>
    </source>
</evidence>
<dbReference type="GeneID" id="105365925"/>
<keyword evidence="3" id="KW-0235">DNA replication</keyword>
<dbReference type="InterPro" id="IPR019038">
    <property type="entry name" value="POLD3"/>
</dbReference>
<dbReference type="GO" id="GO:0006297">
    <property type="term" value="P:nucleotide-excision repair, DNA gap filling"/>
    <property type="evidence" value="ECO:0007669"/>
    <property type="project" value="TreeGrafter"/>
</dbReference>
<dbReference type="GO" id="GO:1904161">
    <property type="term" value="P:DNA synthesis involved in UV-damage excision repair"/>
    <property type="evidence" value="ECO:0007669"/>
    <property type="project" value="TreeGrafter"/>
</dbReference>